<protein>
    <recommendedName>
        <fullName evidence="6">Phospholipase</fullName>
        <ecNumber evidence="6">3.1.4.4</ecNumber>
    </recommendedName>
</protein>
<dbReference type="PIRSF" id="PIRSF009376">
    <property type="entry name" value="Phospholipase_D_euk"/>
    <property type="match status" value="1"/>
</dbReference>
<keyword evidence="3 6" id="KW-0378">Hydrolase</keyword>
<dbReference type="SMART" id="SM00155">
    <property type="entry name" value="PLDc"/>
    <property type="match status" value="2"/>
</dbReference>
<name>A0A059F3Q0_9MICR</name>
<comment type="catalytic activity">
    <reaction evidence="1 6">
        <text>a 1,2-diacyl-sn-glycero-3-phosphocholine + H2O = a 1,2-diacyl-sn-glycero-3-phosphate + choline + H(+)</text>
        <dbReference type="Rhea" id="RHEA:14445"/>
        <dbReference type="ChEBI" id="CHEBI:15354"/>
        <dbReference type="ChEBI" id="CHEBI:15377"/>
        <dbReference type="ChEBI" id="CHEBI:15378"/>
        <dbReference type="ChEBI" id="CHEBI:57643"/>
        <dbReference type="ChEBI" id="CHEBI:58608"/>
        <dbReference type="EC" id="3.1.4.4"/>
    </reaction>
</comment>
<dbReference type="EC" id="3.1.4.4" evidence="6"/>
<evidence type="ECO:0000313" key="8">
    <source>
        <dbReference type="EMBL" id="KCZ81604.1"/>
    </source>
</evidence>
<keyword evidence="4 6" id="KW-0442">Lipid degradation</keyword>
<feature type="domain" description="PLD phosphodiesterase" evidence="7">
    <location>
        <begin position="381"/>
        <end position="408"/>
    </location>
</feature>
<evidence type="ECO:0000259" key="7">
    <source>
        <dbReference type="PROSITE" id="PS50035"/>
    </source>
</evidence>
<dbReference type="PROSITE" id="PS50035">
    <property type="entry name" value="PLD"/>
    <property type="match status" value="2"/>
</dbReference>
<dbReference type="HOGENOM" id="CLU_336498_0_0_1"/>
<dbReference type="InterPro" id="IPR016555">
    <property type="entry name" value="PLipase_D_euk"/>
</dbReference>
<dbReference type="InterPro" id="IPR025202">
    <property type="entry name" value="PLD-like_dom"/>
</dbReference>
<dbReference type="CDD" id="cd09141">
    <property type="entry name" value="PLDc_vPLD1_2_yPLD_like_2"/>
    <property type="match status" value="1"/>
</dbReference>
<reference evidence="8 9" key="2">
    <citation type="submission" date="2014-03" db="EMBL/GenBank/DDBJ databases">
        <title>The Genome Sequence of Anncaliia algerae insect isolate PRA339.</title>
        <authorList>
            <consortium name="The Broad Institute Genome Sequencing Platform"/>
            <consortium name="The Broad Institute Genome Sequencing Center for Infectious Disease"/>
            <person name="Cuomo C."/>
            <person name="Becnel J."/>
            <person name="Sanscrainte N."/>
            <person name="Walker B."/>
            <person name="Young S.K."/>
            <person name="Zeng Q."/>
            <person name="Gargeya S."/>
            <person name="Fitzgerald M."/>
            <person name="Haas B."/>
            <person name="Abouelleil A."/>
            <person name="Alvarado L."/>
            <person name="Arachchi H.M."/>
            <person name="Berlin A.M."/>
            <person name="Chapman S.B."/>
            <person name="Dewar J."/>
            <person name="Goldberg J."/>
            <person name="Griggs A."/>
            <person name="Gujja S."/>
            <person name="Hansen M."/>
            <person name="Howarth C."/>
            <person name="Imamovic A."/>
            <person name="Larimer J."/>
            <person name="McCowan C."/>
            <person name="Murphy C."/>
            <person name="Neiman D."/>
            <person name="Pearson M."/>
            <person name="Priest M."/>
            <person name="Roberts A."/>
            <person name="Saif S."/>
            <person name="Shea T."/>
            <person name="Sisk P."/>
            <person name="Sykes S."/>
            <person name="Wortman J."/>
            <person name="Nusbaum C."/>
            <person name="Birren B."/>
        </authorList>
    </citation>
    <scope>NUCLEOTIDE SEQUENCE [LARGE SCALE GENOMIC DNA]</scope>
    <source>
        <strain evidence="8 9">PRA339</strain>
    </source>
</reference>
<evidence type="ECO:0000256" key="6">
    <source>
        <dbReference type="PIRNR" id="PIRNR009376"/>
    </source>
</evidence>
<keyword evidence="9" id="KW-1185">Reference proteome</keyword>
<evidence type="ECO:0000256" key="4">
    <source>
        <dbReference type="ARBA" id="ARBA00022963"/>
    </source>
</evidence>
<dbReference type="SUPFAM" id="SSF56024">
    <property type="entry name" value="Phospholipase D/nuclease"/>
    <property type="match status" value="2"/>
</dbReference>
<dbReference type="Gene3D" id="3.30.870.10">
    <property type="entry name" value="Endonuclease Chain A"/>
    <property type="match status" value="2"/>
</dbReference>
<reference evidence="9" key="1">
    <citation type="submission" date="2013-02" db="EMBL/GenBank/DDBJ databases">
        <authorList>
            <consortium name="The Broad Institute Genome Sequencing Platform"/>
            <person name="Cuomo C."/>
            <person name="Becnel J."/>
            <person name="Sanscrainte N."/>
            <person name="Walker B."/>
            <person name="Young S.K."/>
            <person name="Zeng Q."/>
            <person name="Gargeya S."/>
            <person name="Fitzgerald M."/>
            <person name="Haas B."/>
            <person name="Abouelleil A."/>
            <person name="Alvarado L."/>
            <person name="Arachchi H.M."/>
            <person name="Berlin A.M."/>
            <person name="Chapman S.B."/>
            <person name="Dewar J."/>
            <person name="Goldberg J."/>
            <person name="Griggs A."/>
            <person name="Gujja S."/>
            <person name="Hansen M."/>
            <person name="Howarth C."/>
            <person name="Imamovic A."/>
            <person name="Larimer J."/>
            <person name="McCowan C."/>
            <person name="Murphy C."/>
            <person name="Neiman D."/>
            <person name="Pearson M."/>
            <person name="Priest M."/>
            <person name="Roberts A."/>
            <person name="Saif S."/>
            <person name="Shea T."/>
            <person name="Sisk P."/>
            <person name="Sykes S."/>
            <person name="Wortman J."/>
            <person name="Nusbaum C."/>
            <person name="Birren B."/>
        </authorList>
    </citation>
    <scope>NUCLEOTIDE SEQUENCE [LARGE SCALE GENOMIC DNA]</scope>
    <source>
        <strain evidence="9">PRA339</strain>
    </source>
</reference>
<feature type="domain" description="PLD phosphodiesterase" evidence="7">
    <location>
        <begin position="693"/>
        <end position="720"/>
    </location>
</feature>
<dbReference type="Pfam" id="PF13091">
    <property type="entry name" value="PLDc_2"/>
    <property type="match status" value="1"/>
</dbReference>
<dbReference type="OrthoDB" id="14911at2759"/>
<evidence type="ECO:0000256" key="1">
    <source>
        <dbReference type="ARBA" id="ARBA00000798"/>
    </source>
</evidence>
<dbReference type="GO" id="GO:0004630">
    <property type="term" value="F:phospholipase D activity"/>
    <property type="evidence" value="ECO:0007669"/>
    <property type="project" value="UniProtKB-UniRule"/>
</dbReference>
<proteinExistence type="inferred from homology"/>
<dbReference type="PANTHER" id="PTHR18896:SF76">
    <property type="entry name" value="PHOSPHOLIPASE"/>
    <property type="match status" value="1"/>
</dbReference>
<dbReference type="InterPro" id="IPR001736">
    <property type="entry name" value="PLipase_D/transphosphatidylase"/>
</dbReference>
<keyword evidence="2" id="KW-0677">Repeat</keyword>
<dbReference type="STRING" id="1288291.A0A059F3Q0"/>
<gene>
    <name evidence="8" type="ORF">H312_00928</name>
</gene>
<keyword evidence="5" id="KW-0443">Lipid metabolism</keyword>
<evidence type="ECO:0000313" key="9">
    <source>
        <dbReference type="Proteomes" id="UP000030655"/>
    </source>
</evidence>
<dbReference type="EMBL" id="KK365139">
    <property type="protein sequence ID" value="KCZ81604.1"/>
    <property type="molecule type" value="Genomic_DNA"/>
</dbReference>
<dbReference type="GO" id="GO:0006654">
    <property type="term" value="P:phosphatidic acid biosynthetic process"/>
    <property type="evidence" value="ECO:0007669"/>
    <property type="project" value="InterPro"/>
</dbReference>
<dbReference type="PANTHER" id="PTHR18896">
    <property type="entry name" value="PHOSPHOLIPASE D"/>
    <property type="match status" value="1"/>
</dbReference>
<evidence type="ECO:0000256" key="5">
    <source>
        <dbReference type="ARBA" id="ARBA00023098"/>
    </source>
</evidence>
<dbReference type="Pfam" id="PF00614">
    <property type="entry name" value="PLDc"/>
    <property type="match status" value="1"/>
</dbReference>
<organism evidence="8 9">
    <name type="scientific">Anncaliia algerae PRA339</name>
    <dbReference type="NCBI Taxonomy" id="1288291"/>
    <lineage>
        <taxon>Eukaryota</taxon>
        <taxon>Fungi</taxon>
        <taxon>Fungi incertae sedis</taxon>
        <taxon>Microsporidia</taxon>
        <taxon>Tubulinosematoidea</taxon>
        <taxon>Tubulinosematidae</taxon>
        <taxon>Anncaliia</taxon>
    </lineage>
</organism>
<sequence>MENISESDIKKHKNILKECFFLPFKISKIPTLEENIPIMYSLLDCKIDEENSDKIKYKILLKYGKVQWSVSRHIIDLGRFLNVLRKKNFSFIKMAGVKNIIGHGYFQRLNKLFNECRIELISKIFLDINRIFSICTYTFMGERIYEEMFSVNISSIDDSNRYLYFFKKANANLKMYVVLKRECIIFIKNIEEQEILYVLMFDGNTKIDLKNKIIGKEIYITNLKKKIRIYSRHSRRINTFYESLIKTLENSNHKNKNRYESFAPIRKDVNVEHLIDGKNYFHSLYRAIKSAERTIYIAGWWVFPKLYLKRILTNEKLDKKYRLDSVLKSKAKEGVKIYILLYREYELALPNNSAYSERIFLSLHRNIQVIRHPSFINEGLIFWSHHEKLVVIDSKISFLGGIDLCLGRYDTQRHHLFEEKKIKSEHEAFEKQIEGKIRDKKALLDHQEESEIWPGNDFSNPLIKDFENIGICDKSSIDRNSVPRLPWHDIQCKIYGEGALDVARHFIERWNYTKYESKDTINDFLIPIDENKPKSLNESGNKADIQLLRSIGHWSNKYVTEKSICNAYADIITNAKEYVYIENQFFVTKFEDNLENPLNDLGKSLFNRIVKAHINKENFKVYIIIPLLPAFEAELNSPHSNIQEIIKIQSDTFIKSNNSFFKKLNALGIDAQDYVLLLSLRRGNLSGSRNLSELIYVHSKIIIADASRCIIGSANFNDRSMLGDRDSEVAVLVENGKYFIQDFQKNLLVEHLGINSKKGMVNNMLSDEGKLNEFFENLFKNAKDIKLGENEIFNAIKLRAKINTGLFKQLYRVIPDNDIRSKLDFQNFCKLPSLVLSMADKNELKKIFSRIKGHLVLYPYEFFVDENPQTGLFSVSGYIPLIIYY</sequence>
<dbReference type="GO" id="GO:0035556">
    <property type="term" value="P:intracellular signal transduction"/>
    <property type="evidence" value="ECO:0007669"/>
    <property type="project" value="InterPro"/>
</dbReference>
<accession>A0A059F3Q0</accession>
<dbReference type="GO" id="GO:0009395">
    <property type="term" value="P:phospholipid catabolic process"/>
    <property type="evidence" value="ECO:0007669"/>
    <property type="project" value="TreeGrafter"/>
</dbReference>
<evidence type="ECO:0000256" key="3">
    <source>
        <dbReference type="ARBA" id="ARBA00022801"/>
    </source>
</evidence>
<evidence type="ECO:0000256" key="2">
    <source>
        <dbReference type="ARBA" id="ARBA00022737"/>
    </source>
</evidence>
<dbReference type="AlphaFoldDB" id="A0A059F3Q0"/>
<comment type="similarity">
    <text evidence="6">Belongs to the phospholipase D family.</text>
</comment>
<dbReference type="InterPro" id="IPR015679">
    <property type="entry name" value="PLipase_D_fam"/>
</dbReference>
<dbReference type="VEuPathDB" id="MicrosporidiaDB:H312_00928"/>
<dbReference type="Proteomes" id="UP000030655">
    <property type="component" value="Unassembled WGS sequence"/>
</dbReference>